<dbReference type="Proteomes" id="UP001215598">
    <property type="component" value="Unassembled WGS sequence"/>
</dbReference>
<sequence>MNGSGRYIWQTMIFNAMSMSVCSVLETMPVPLELALAPENEAHRDVILSLPRQIEAKVLSRHIADAVCRLWRPICAPWCQY</sequence>
<comment type="caution">
    <text evidence="1">The sequence shown here is derived from an EMBL/GenBank/DDBJ whole genome shotgun (WGS) entry which is preliminary data.</text>
</comment>
<evidence type="ECO:0000313" key="2">
    <source>
        <dbReference type="Proteomes" id="UP001215598"/>
    </source>
</evidence>
<evidence type="ECO:0000313" key="1">
    <source>
        <dbReference type="EMBL" id="KAJ7775581.1"/>
    </source>
</evidence>
<keyword evidence="2" id="KW-1185">Reference proteome</keyword>
<protein>
    <submittedName>
        <fullName evidence="1">Uncharacterized protein</fullName>
    </submittedName>
</protein>
<organism evidence="1 2">
    <name type="scientific">Mycena metata</name>
    <dbReference type="NCBI Taxonomy" id="1033252"/>
    <lineage>
        <taxon>Eukaryota</taxon>
        <taxon>Fungi</taxon>
        <taxon>Dikarya</taxon>
        <taxon>Basidiomycota</taxon>
        <taxon>Agaricomycotina</taxon>
        <taxon>Agaricomycetes</taxon>
        <taxon>Agaricomycetidae</taxon>
        <taxon>Agaricales</taxon>
        <taxon>Marasmiineae</taxon>
        <taxon>Mycenaceae</taxon>
        <taxon>Mycena</taxon>
    </lineage>
</organism>
<dbReference type="EMBL" id="JARKIB010000010">
    <property type="protein sequence ID" value="KAJ7775581.1"/>
    <property type="molecule type" value="Genomic_DNA"/>
</dbReference>
<name>A0AAD7NUT6_9AGAR</name>
<dbReference type="AlphaFoldDB" id="A0AAD7NUT6"/>
<accession>A0AAD7NUT6</accession>
<gene>
    <name evidence="1" type="ORF">B0H16DRAFT_1407599</name>
</gene>
<proteinExistence type="predicted"/>
<reference evidence="1" key="1">
    <citation type="submission" date="2023-03" db="EMBL/GenBank/DDBJ databases">
        <title>Massive genome expansion in bonnet fungi (Mycena s.s.) driven by repeated elements and novel gene families across ecological guilds.</title>
        <authorList>
            <consortium name="Lawrence Berkeley National Laboratory"/>
            <person name="Harder C.B."/>
            <person name="Miyauchi S."/>
            <person name="Viragh M."/>
            <person name="Kuo A."/>
            <person name="Thoen E."/>
            <person name="Andreopoulos B."/>
            <person name="Lu D."/>
            <person name="Skrede I."/>
            <person name="Drula E."/>
            <person name="Henrissat B."/>
            <person name="Morin E."/>
            <person name="Kohler A."/>
            <person name="Barry K."/>
            <person name="LaButti K."/>
            <person name="Morin E."/>
            <person name="Salamov A."/>
            <person name="Lipzen A."/>
            <person name="Mereny Z."/>
            <person name="Hegedus B."/>
            <person name="Baldrian P."/>
            <person name="Stursova M."/>
            <person name="Weitz H."/>
            <person name="Taylor A."/>
            <person name="Grigoriev I.V."/>
            <person name="Nagy L.G."/>
            <person name="Martin F."/>
            <person name="Kauserud H."/>
        </authorList>
    </citation>
    <scope>NUCLEOTIDE SEQUENCE</scope>
    <source>
        <strain evidence="1">CBHHK182m</strain>
    </source>
</reference>